<dbReference type="GO" id="GO:0003700">
    <property type="term" value="F:DNA-binding transcription factor activity"/>
    <property type="evidence" value="ECO:0007669"/>
    <property type="project" value="InterPro"/>
</dbReference>
<dbReference type="Pfam" id="PF12802">
    <property type="entry name" value="MarR_2"/>
    <property type="match status" value="1"/>
</dbReference>
<dbReference type="PANTHER" id="PTHR33164:SF43">
    <property type="entry name" value="HTH-TYPE TRANSCRIPTIONAL REPRESSOR YETL"/>
    <property type="match status" value="1"/>
</dbReference>
<dbReference type="AlphaFoldDB" id="A0A7T7XLJ7"/>
<dbReference type="EMBL" id="CP067089">
    <property type="protein sequence ID" value="QQO08639.1"/>
    <property type="molecule type" value="Genomic_DNA"/>
</dbReference>
<name>A0A7T7XLJ7_9SPIR</name>
<dbReference type="InterPro" id="IPR036390">
    <property type="entry name" value="WH_DNA-bd_sf"/>
</dbReference>
<dbReference type="Proteomes" id="UP000595917">
    <property type="component" value="Chromosome"/>
</dbReference>
<feature type="domain" description="HTH marR-type" evidence="1">
    <location>
        <begin position="7"/>
        <end position="140"/>
    </location>
</feature>
<gene>
    <name evidence="2" type="ORF">JFL75_17160</name>
</gene>
<dbReference type="RefSeq" id="WP_215625945.1">
    <property type="nucleotide sequence ID" value="NZ_CP067089.2"/>
</dbReference>
<dbReference type="PROSITE" id="PS50995">
    <property type="entry name" value="HTH_MARR_2"/>
    <property type="match status" value="1"/>
</dbReference>
<dbReference type="SUPFAM" id="SSF46785">
    <property type="entry name" value="Winged helix' DNA-binding domain"/>
    <property type="match status" value="1"/>
</dbReference>
<dbReference type="Gene3D" id="1.10.10.10">
    <property type="entry name" value="Winged helix-like DNA-binding domain superfamily/Winged helix DNA-binding domain"/>
    <property type="match status" value="1"/>
</dbReference>
<protein>
    <submittedName>
        <fullName evidence="2">Winged helix-turn-helix transcriptional regulator</fullName>
    </submittedName>
</protein>
<dbReference type="PANTHER" id="PTHR33164">
    <property type="entry name" value="TRANSCRIPTIONAL REGULATOR, MARR FAMILY"/>
    <property type="match status" value="1"/>
</dbReference>
<sequence>MSQFNLYESAGFTLVNTAFQVKQNLTALFLKHGFDATVDQFSVLAALSREDGVTQKRLSEISGKTDSNLTRILKGMEHKGLLYRRIGSDARNRTVHLSKTGTELYGALLPIAREYNARIFRGISKEETETLSRILRQLRAGLSPER</sequence>
<accession>A0A7T7XLJ7</accession>
<dbReference type="GO" id="GO:0006950">
    <property type="term" value="P:response to stress"/>
    <property type="evidence" value="ECO:0007669"/>
    <property type="project" value="TreeGrafter"/>
</dbReference>
<dbReference type="InterPro" id="IPR000835">
    <property type="entry name" value="HTH_MarR-typ"/>
</dbReference>
<dbReference type="SMART" id="SM00347">
    <property type="entry name" value="HTH_MARR"/>
    <property type="match status" value="1"/>
</dbReference>
<proteinExistence type="predicted"/>
<keyword evidence="3" id="KW-1185">Reference proteome</keyword>
<dbReference type="InterPro" id="IPR039422">
    <property type="entry name" value="MarR/SlyA-like"/>
</dbReference>
<evidence type="ECO:0000259" key="1">
    <source>
        <dbReference type="PROSITE" id="PS50995"/>
    </source>
</evidence>
<dbReference type="InterPro" id="IPR036388">
    <property type="entry name" value="WH-like_DNA-bd_sf"/>
</dbReference>
<evidence type="ECO:0000313" key="2">
    <source>
        <dbReference type="EMBL" id="QQO08639.1"/>
    </source>
</evidence>
<evidence type="ECO:0000313" key="3">
    <source>
        <dbReference type="Proteomes" id="UP000595917"/>
    </source>
</evidence>
<dbReference type="PRINTS" id="PR00598">
    <property type="entry name" value="HTHMARR"/>
</dbReference>
<dbReference type="KEGG" id="bhc:JFL75_17160"/>
<organism evidence="2 3">
    <name type="scientific">Breznakiella homolactica</name>
    <dbReference type="NCBI Taxonomy" id="2798577"/>
    <lineage>
        <taxon>Bacteria</taxon>
        <taxon>Pseudomonadati</taxon>
        <taxon>Spirochaetota</taxon>
        <taxon>Spirochaetia</taxon>
        <taxon>Spirochaetales</taxon>
        <taxon>Breznakiellaceae</taxon>
        <taxon>Breznakiella</taxon>
    </lineage>
</organism>
<reference evidence="2" key="1">
    <citation type="submission" date="2021-01" db="EMBL/GenBank/DDBJ databases">
        <title>Description of Breznakiella homolactica.</title>
        <authorList>
            <person name="Song Y."/>
            <person name="Brune A."/>
        </authorList>
    </citation>
    <scope>NUCLEOTIDE SEQUENCE</scope>
    <source>
        <strain evidence="2">RmG30</strain>
    </source>
</reference>